<gene>
    <name evidence="1" type="ORF">GWI33_017070</name>
</gene>
<dbReference type="Proteomes" id="UP000625711">
    <property type="component" value="Unassembled WGS sequence"/>
</dbReference>
<keyword evidence="2" id="KW-1185">Reference proteome</keyword>
<dbReference type="EMBL" id="JAACXV010014157">
    <property type="protein sequence ID" value="KAF7269909.1"/>
    <property type="molecule type" value="Genomic_DNA"/>
</dbReference>
<sequence length="159" mass="17502">MVRTKRPIVIRLVPITKPTVPPPKIRAIYSPNVSRLPGNSVPTQATVPLRIPAFETARRFWPGTTRTALRTRTDRKKQRGIISYDAGDRLPSVVLATDISQKLRIDTSGVGNHDKSRNGGFVRDGNVLGVRSVTTLSDILDVVVSFPSLTCIKEKNVCC</sequence>
<protein>
    <submittedName>
        <fullName evidence="1">Uncharacterized protein</fullName>
    </submittedName>
</protein>
<organism evidence="1 2">
    <name type="scientific">Rhynchophorus ferrugineus</name>
    <name type="common">Red palm weevil</name>
    <name type="synonym">Curculio ferrugineus</name>
    <dbReference type="NCBI Taxonomy" id="354439"/>
    <lineage>
        <taxon>Eukaryota</taxon>
        <taxon>Metazoa</taxon>
        <taxon>Ecdysozoa</taxon>
        <taxon>Arthropoda</taxon>
        <taxon>Hexapoda</taxon>
        <taxon>Insecta</taxon>
        <taxon>Pterygota</taxon>
        <taxon>Neoptera</taxon>
        <taxon>Endopterygota</taxon>
        <taxon>Coleoptera</taxon>
        <taxon>Polyphaga</taxon>
        <taxon>Cucujiformia</taxon>
        <taxon>Curculionidae</taxon>
        <taxon>Dryophthorinae</taxon>
        <taxon>Rhynchophorus</taxon>
    </lineage>
</organism>
<dbReference type="AlphaFoldDB" id="A0A834M9M7"/>
<evidence type="ECO:0000313" key="2">
    <source>
        <dbReference type="Proteomes" id="UP000625711"/>
    </source>
</evidence>
<comment type="caution">
    <text evidence="1">The sequence shown here is derived from an EMBL/GenBank/DDBJ whole genome shotgun (WGS) entry which is preliminary data.</text>
</comment>
<evidence type="ECO:0000313" key="1">
    <source>
        <dbReference type="EMBL" id="KAF7269909.1"/>
    </source>
</evidence>
<proteinExistence type="predicted"/>
<name>A0A834M9M7_RHYFE</name>
<reference evidence="1" key="1">
    <citation type="submission" date="2020-08" db="EMBL/GenBank/DDBJ databases">
        <title>Genome sequencing and assembly of the red palm weevil Rhynchophorus ferrugineus.</title>
        <authorList>
            <person name="Dias G.B."/>
            <person name="Bergman C.M."/>
            <person name="Manee M."/>
        </authorList>
    </citation>
    <scope>NUCLEOTIDE SEQUENCE</scope>
    <source>
        <strain evidence="1">AA-2017</strain>
        <tissue evidence="1">Whole larva</tissue>
    </source>
</reference>
<accession>A0A834M9M7</accession>